<gene>
    <name evidence="16" type="ORF">I590_01125</name>
    <name evidence="15" type="ORF">UAK_00810</name>
</gene>
<dbReference type="eggNOG" id="COG3711">
    <property type="taxonomic scope" value="Bacteria"/>
</dbReference>
<keyword evidence="8" id="KW-0010">Activator</keyword>
<dbReference type="EMBL" id="AJAL01000001">
    <property type="protein sequence ID" value="EOH82573.1"/>
    <property type="molecule type" value="Genomic_DNA"/>
</dbReference>
<proteinExistence type="predicted"/>
<reference evidence="15 17" key="1">
    <citation type="submission" date="2013-02" db="EMBL/GenBank/DDBJ databases">
        <title>The Genome Sequence of Enterococcus raffinosus ATCC_49464.</title>
        <authorList>
            <consortium name="The Broad Institute Genome Sequencing Platform"/>
            <consortium name="The Broad Institute Genome Sequencing Center for Infectious Disease"/>
            <person name="Earl A.M."/>
            <person name="Gilmore M.S."/>
            <person name="Lebreton F."/>
            <person name="Walker B."/>
            <person name="Young S.K."/>
            <person name="Zeng Q."/>
            <person name="Gargeya S."/>
            <person name="Fitzgerald M."/>
            <person name="Haas B."/>
            <person name="Abouelleil A."/>
            <person name="Alvarado L."/>
            <person name="Arachchi H.M."/>
            <person name="Berlin A.M."/>
            <person name="Chapman S.B."/>
            <person name="Dewar J."/>
            <person name="Goldberg J."/>
            <person name="Griggs A."/>
            <person name="Gujja S."/>
            <person name="Hansen M."/>
            <person name="Howarth C."/>
            <person name="Imamovic A."/>
            <person name="Larimer J."/>
            <person name="McCowan C."/>
            <person name="Murphy C."/>
            <person name="Neiman D."/>
            <person name="Pearson M."/>
            <person name="Priest M."/>
            <person name="Roberts A."/>
            <person name="Saif S."/>
            <person name="Shea T."/>
            <person name="Sisk P."/>
            <person name="Sykes S."/>
            <person name="Wortman J."/>
            <person name="Nusbaum C."/>
            <person name="Birren B."/>
        </authorList>
    </citation>
    <scope>NUCLEOTIDE SEQUENCE [LARGE SCALE GENOMIC DNA]</scope>
    <source>
        <strain evidence="15 17">ATCC 49464</strain>
    </source>
</reference>
<dbReference type="SUPFAM" id="SSF55804">
    <property type="entry name" value="Phoshotransferase/anion transport protein"/>
    <property type="match status" value="1"/>
</dbReference>
<sequence>MDLEAFLKYFESVRVMNMNLEDRNNQILMELINNPQITSKVLYERFNLSRSQLNYALKKINDFLEDGKLPKIKRTKKGHFLVPKVVISALGGGKEKEHEKIEHYIFSGQERIWVIELLILAKDEYLSLDHFILELGVSRNTILRDLKRIGKDVGKYDLKLNYTRQKGYHFQGDEWNKRDLLSATLMNLAEIHDGINCIIQFSKIDTDLVEVFKKRIGLVEEKLNIQFTDDRLKVLPLLVILIIRRAKRGKQISYNFKINDFELADTKEFLAAEHIIWDVDNISRNERVYLTLLLLTTNLSQANILSVREMDKLKEALFEVLNNFEKISGLSVERKEKLLERLLIHMRPAYYRIKYHLNLQTRFYQENKDADLFSLFYLVKESSEPLENFFGEAIPDPELFLISLFIGSHIVESTEIIRDENRKQAIIVCPNGISISLLLKNTLQNLLPEIDFVELISERKFYRNDYDVDFIFSAVPLETEKPVFVVNNFLTDQEKRQLRERVLRSVSLSQNTVINPEKIMSLIKKYAVISDEENLYHELLTLFTPKDFEMVEKRRIHLIDTLKIDTIQLFDDEIEWLELLDKLAYPLEKRNVISNNFVNVLKQEMPILPQYTVLRNTIGLPHTMCEAGALGVGLSMGIVKKGILTENGSKVHTVVLLASNDKDKHVDLIFELMNLAGSEQLKEIEKATSINEVLTLLVDFSDEYWRN</sequence>
<evidence type="ECO:0000256" key="2">
    <source>
        <dbReference type="ARBA" id="ARBA00022448"/>
    </source>
</evidence>
<evidence type="ECO:0000256" key="6">
    <source>
        <dbReference type="ARBA" id="ARBA00022683"/>
    </source>
</evidence>
<dbReference type="eggNOG" id="COG1762">
    <property type="taxonomic scope" value="Bacteria"/>
</dbReference>
<dbReference type="GO" id="GO:0009401">
    <property type="term" value="P:phosphoenolpyruvate-dependent sugar phosphotransferase system"/>
    <property type="evidence" value="ECO:0007669"/>
    <property type="project" value="UniProtKB-KW"/>
</dbReference>
<keyword evidence="7" id="KW-0418">Kinase</keyword>
<reference evidence="16 18" key="2">
    <citation type="submission" date="2013-03" db="EMBL/GenBank/DDBJ databases">
        <title>The Genome Sequence of Enterococcus raffinosus ATCC_49464 (PacBio/Illumina hybrid assembly).</title>
        <authorList>
            <consortium name="The Broad Institute Genomics Platform"/>
            <consortium name="The Broad Institute Genome Sequencing Center for Infectious Disease"/>
            <person name="Earl A."/>
            <person name="Russ C."/>
            <person name="Gilmore M."/>
            <person name="Surin D."/>
            <person name="Walker B."/>
            <person name="Young S."/>
            <person name="Zeng Q."/>
            <person name="Gargeya S."/>
            <person name="Fitzgerald M."/>
            <person name="Haas B."/>
            <person name="Abouelleil A."/>
            <person name="Allen A.W."/>
            <person name="Alvarado L."/>
            <person name="Arachchi H.M."/>
            <person name="Berlin A.M."/>
            <person name="Chapman S.B."/>
            <person name="Gainer-Dewar J."/>
            <person name="Goldberg J."/>
            <person name="Griggs A."/>
            <person name="Gujja S."/>
            <person name="Hansen M."/>
            <person name="Howarth C."/>
            <person name="Imamovic A."/>
            <person name="Ireland A."/>
            <person name="Larimer J."/>
            <person name="McCowan C."/>
            <person name="Murphy C."/>
            <person name="Pearson M."/>
            <person name="Poon T.W."/>
            <person name="Priest M."/>
            <person name="Roberts A."/>
            <person name="Saif S."/>
            <person name="Shea T."/>
            <person name="Sisk P."/>
            <person name="Sykes S."/>
            <person name="Wortman J."/>
            <person name="Nusbaum C."/>
            <person name="Birren B."/>
        </authorList>
    </citation>
    <scope>NUCLEOTIDE SEQUENCE [LARGE SCALE GENOMIC DNA]</scope>
    <source>
        <strain evidence="16 18">ATCC 49464</strain>
    </source>
</reference>
<protein>
    <recommendedName>
        <fullName evidence="10">Ascorbate-specific PTS system EIIA component</fullName>
    </recommendedName>
    <alternativeName>
        <fullName evidence="11">Ascorbate-specific phosphotransferase enzyme IIA component</fullName>
    </alternativeName>
</protein>
<keyword evidence="5" id="KW-0808">Transferase</keyword>
<dbReference type="Pfam" id="PF05043">
    <property type="entry name" value="Mga"/>
    <property type="match status" value="1"/>
</dbReference>
<dbReference type="Gene3D" id="3.40.50.2300">
    <property type="match status" value="1"/>
</dbReference>
<dbReference type="InterPro" id="IPR011608">
    <property type="entry name" value="PRD"/>
</dbReference>
<dbReference type="InterPro" id="IPR036634">
    <property type="entry name" value="PRD_sf"/>
</dbReference>
<dbReference type="CDD" id="cd05568">
    <property type="entry name" value="PTS_IIB_bgl_like"/>
    <property type="match status" value="1"/>
</dbReference>
<keyword evidence="6" id="KW-0598">Phosphotransferase system</keyword>
<dbReference type="EMBL" id="ASWF01000002">
    <property type="protein sequence ID" value="EOT77589.1"/>
    <property type="molecule type" value="Genomic_DNA"/>
</dbReference>
<dbReference type="InterPro" id="IPR007737">
    <property type="entry name" value="Mga_HTH"/>
</dbReference>
<accession>R2PH90</accession>
<dbReference type="InterPro" id="IPR051351">
    <property type="entry name" value="Ascorbate-PTS_EIIA_comp"/>
</dbReference>
<keyword evidence="2" id="KW-0813">Transport</keyword>
<dbReference type="PROSITE" id="PS51094">
    <property type="entry name" value="PTS_EIIA_TYPE_2"/>
    <property type="match status" value="1"/>
</dbReference>
<dbReference type="InterPro" id="IPR002178">
    <property type="entry name" value="PTS_EIIA_type-2_dom"/>
</dbReference>
<evidence type="ECO:0000256" key="8">
    <source>
        <dbReference type="ARBA" id="ARBA00023159"/>
    </source>
</evidence>
<comment type="caution">
    <text evidence="15">The sequence shown here is derived from an EMBL/GenBank/DDBJ whole genome shotgun (WGS) entry which is preliminary data.</text>
</comment>
<evidence type="ECO:0000259" key="12">
    <source>
        <dbReference type="PROSITE" id="PS51094"/>
    </source>
</evidence>
<dbReference type="Proteomes" id="UP000014158">
    <property type="component" value="Unassembled WGS sequence"/>
</dbReference>
<evidence type="ECO:0000313" key="17">
    <source>
        <dbReference type="Proteomes" id="UP000013877"/>
    </source>
</evidence>
<dbReference type="InterPro" id="IPR013011">
    <property type="entry name" value="PTS_EIIB_2"/>
</dbReference>
<evidence type="ECO:0000256" key="11">
    <source>
        <dbReference type="ARBA" id="ARBA00042072"/>
    </source>
</evidence>
<evidence type="ECO:0000256" key="1">
    <source>
        <dbReference type="ARBA" id="ARBA00004496"/>
    </source>
</evidence>
<feature type="domain" description="PRD" evidence="14">
    <location>
        <begin position="308"/>
        <end position="416"/>
    </location>
</feature>
<name>R2PH90_9ENTE</name>
<keyword evidence="18" id="KW-1185">Reference proteome</keyword>
<feature type="domain" description="PTS EIIA type-2" evidence="12">
    <location>
        <begin position="560"/>
        <end position="700"/>
    </location>
</feature>
<dbReference type="GO" id="GO:0006355">
    <property type="term" value="P:regulation of DNA-templated transcription"/>
    <property type="evidence" value="ECO:0007669"/>
    <property type="project" value="InterPro"/>
</dbReference>
<dbReference type="SUPFAM" id="SSF63520">
    <property type="entry name" value="PTS-regulatory domain, PRD"/>
    <property type="match status" value="2"/>
</dbReference>
<evidence type="ECO:0000256" key="7">
    <source>
        <dbReference type="ARBA" id="ARBA00022777"/>
    </source>
</evidence>
<feature type="domain" description="PTS EIIB type-2" evidence="13">
    <location>
        <begin position="423"/>
        <end position="510"/>
    </location>
</feature>
<dbReference type="Pfam" id="PF00359">
    <property type="entry name" value="PTS_EIIA_2"/>
    <property type="match status" value="1"/>
</dbReference>
<dbReference type="InterPro" id="IPR016152">
    <property type="entry name" value="PTrfase/Anion_transptr"/>
</dbReference>
<dbReference type="Pfam" id="PF00874">
    <property type="entry name" value="PRD"/>
    <property type="match status" value="2"/>
</dbReference>
<evidence type="ECO:0000259" key="14">
    <source>
        <dbReference type="PROSITE" id="PS51372"/>
    </source>
</evidence>
<evidence type="ECO:0000256" key="3">
    <source>
        <dbReference type="ARBA" id="ARBA00022490"/>
    </source>
</evidence>
<evidence type="ECO:0000256" key="4">
    <source>
        <dbReference type="ARBA" id="ARBA00022553"/>
    </source>
</evidence>
<evidence type="ECO:0000313" key="16">
    <source>
        <dbReference type="EMBL" id="EOT77589.1"/>
    </source>
</evidence>
<evidence type="ECO:0000313" key="15">
    <source>
        <dbReference type="EMBL" id="EOH82573.1"/>
    </source>
</evidence>
<comment type="subcellular location">
    <subcellularLocation>
        <location evidence="1">Cytoplasm</location>
    </subcellularLocation>
</comment>
<evidence type="ECO:0000256" key="5">
    <source>
        <dbReference type="ARBA" id="ARBA00022679"/>
    </source>
</evidence>
<dbReference type="HOGENOM" id="CLU_013442_1_0_9"/>
<evidence type="ECO:0000256" key="10">
    <source>
        <dbReference type="ARBA" id="ARBA00041175"/>
    </source>
</evidence>
<keyword evidence="3" id="KW-0963">Cytoplasm</keyword>
<evidence type="ECO:0000256" key="9">
    <source>
        <dbReference type="ARBA" id="ARBA00037387"/>
    </source>
</evidence>
<dbReference type="Gene3D" id="1.10.1790.10">
    <property type="entry name" value="PRD domain"/>
    <property type="match status" value="1"/>
</dbReference>
<feature type="domain" description="PRD" evidence="14">
    <location>
        <begin position="203"/>
        <end position="304"/>
    </location>
</feature>
<evidence type="ECO:0000259" key="13">
    <source>
        <dbReference type="PROSITE" id="PS51099"/>
    </source>
</evidence>
<keyword evidence="4" id="KW-0597">Phosphoprotein</keyword>
<dbReference type="Gene3D" id="3.40.930.10">
    <property type="entry name" value="Mannitol-specific EII, Chain A"/>
    <property type="match status" value="1"/>
</dbReference>
<comment type="function">
    <text evidence="9">The phosphoenolpyruvate-dependent sugar phosphotransferase system (sugar PTS), a major carbohydrate active transport system, catalyzes the phosphorylation of incoming sugar substrates concomitantly with their translocation across the cell membrane. The enzyme II UlaABC PTS system is involved in ascorbate transport.</text>
</comment>
<dbReference type="GO" id="GO:0005737">
    <property type="term" value="C:cytoplasm"/>
    <property type="evidence" value="ECO:0007669"/>
    <property type="project" value="UniProtKB-SubCell"/>
</dbReference>
<dbReference type="GO" id="GO:0008982">
    <property type="term" value="F:protein-N(PI)-phosphohistidine-sugar phosphotransferase activity"/>
    <property type="evidence" value="ECO:0007669"/>
    <property type="project" value="InterPro"/>
</dbReference>
<evidence type="ECO:0000313" key="18">
    <source>
        <dbReference type="Proteomes" id="UP000014158"/>
    </source>
</evidence>
<dbReference type="SUPFAM" id="SSF52794">
    <property type="entry name" value="PTS system IIB component-like"/>
    <property type="match status" value="1"/>
</dbReference>
<dbReference type="PROSITE" id="PS51099">
    <property type="entry name" value="PTS_EIIB_TYPE_2"/>
    <property type="match status" value="1"/>
</dbReference>
<dbReference type="PATRIC" id="fig|1158602.3.peg.835"/>
<dbReference type="AlphaFoldDB" id="R2PH90"/>
<dbReference type="GO" id="GO:0016301">
    <property type="term" value="F:kinase activity"/>
    <property type="evidence" value="ECO:0007669"/>
    <property type="project" value="UniProtKB-KW"/>
</dbReference>
<dbReference type="PANTHER" id="PTHR36203">
    <property type="entry name" value="ASCORBATE-SPECIFIC PTS SYSTEM EIIA COMPONENT"/>
    <property type="match status" value="1"/>
</dbReference>
<organism evidence="15 17">
    <name type="scientific">Enterococcus raffinosus ATCC 49464</name>
    <dbReference type="NCBI Taxonomy" id="1158602"/>
    <lineage>
        <taxon>Bacteria</taxon>
        <taxon>Bacillati</taxon>
        <taxon>Bacillota</taxon>
        <taxon>Bacilli</taxon>
        <taxon>Lactobacillales</taxon>
        <taxon>Enterococcaceae</taxon>
        <taxon>Enterococcus</taxon>
    </lineage>
</organism>
<dbReference type="PANTHER" id="PTHR36203:SF1">
    <property type="entry name" value="ASCORBATE-SPECIFIC PTS SYSTEM EIIA COMPONENT"/>
    <property type="match status" value="1"/>
</dbReference>
<dbReference type="InterPro" id="IPR036095">
    <property type="entry name" value="PTS_EIIB-like_sf"/>
</dbReference>
<dbReference type="PROSITE" id="PS51372">
    <property type="entry name" value="PRD_2"/>
    <property type="match status" value="2"/>
</dbReference>
<dbReference type="Proteomes" id="UP000013877">
    <property type="component" value="Unassembled WGS sequence"/>
</dbReference>